<protein>
    <submittedName>
        <fullName evidence="1">SCY1-like protein 2</fullName>
    </submittedName>
</protein>
<dbReference type="EMBL" id="MU826877">
    <property type="protein sequence ID" value="KAJ7369978.1"/>
    <property type="molecule type" value="Genomic_DNA"/>
</dbReference>
<reference evidence="1" key="1">
    <citation type="submission" date="2023-01" db="EMBL/GenBank/DDBJ databases">
        <title>Genome assembly of the deep-sea coral Lophelia pertusa.</title>
        <authorList>
            <person name="Herrera S."/>
            <person name="Cordes E."/>
        </authorList>
    </citation>
    <scope>NUCLEOTIDE SEQUENCE</scope>
    <source>
        <strain evidence="1">USNM1676648</strain>
        <tissue evidence="1">Polyp</tissue>
    </source>
</reference>
<evidence type="ECO:0000313" key="2">
    <source>
        <dbReference type="Proteomes" id="UP001163046"/>
    </source>
</evidence>
<comment type="caution">
    <text evidence="1">The sequence shown here is derived from an EMBL/GenBank/DDBJ whole genome shotgun (WGS) entry which is preliminary data.</text>
</comment>
<sequence length="93" mass="10042">MATVTAVSATVNAVGAVGSLIGNPLTKDFDVGKHVASFGPNLAWKIYEGKKKTTGQEVSLVVLEKRLLDKVDKRDRDVVMETMKKGPVQIDKT</sequence>
<dbReference type="OrthoDB" id="79687at2759"/>
<accession>A0A9W9YV40</accession>
<name>A0A9W9YV40_9CNID</name>
<gene>
    <name evidence="1" type="primary">SCYL2_2</name>
    <name evidence="1" type="ORF">OS493_035149</name>
</gene>
<dbReference type="AlphaFoldDB" id="A0A9W9YV40"/>
<evidence type="ECO:0000313" key="1">
    <source>
        <dbReference type="EMBL" id="KAJ7369978.1"/>
    </source>
</evidence>
<keyword evidence="2" id="KW-1185">Reference proteome</keyword>
<organism evidence="1 2">
    <name type="scientific">Desmophyllum pertusum</name>
    <dbReference type="NCBI Taxonomy" id="174260"/>
    <lineage>
        <taxon>Eukaryota</taxon>
        <taxon>Metazoa</taxon>
        <taxon>Cnidaria</taxon>
        <taxon>Anthozoa</taxon>
        <taxon>Hexacorallia</taxon>
        <taxon>Scleractinia</taxon>
        <taxon>Caryophylliina</taxon>
        <taxon>Caryophylliidae</taxon>
        <taxon>Desmophyllum</taxon>
    </lineage>
</organism>
<proteinExistence type="predicted"/>
<dbReference type="Proteomes" id="UP001163046">
    <property type="component" value="Unassembled WGS sequence"/>
</dbReference>